<protein>
    <submittedName>
        <fullName evidence="2">Uncharacterized protein</fullName>
    </submittedName>
</protein>
<feature type="region of interest" description="Disordered" evidence="1">
    <location>
        <begin position="52"/>
        <end position="73"/>
    </location>
</feature>
<dbReference type="AlphaFoldDB" id="A0AAD8PTI5"/>
<dbReference type="RefSeq" id="XP_060410866.1">
    <property type="nucleotide sequence ID" value="XM_060558548.1"/>
</dbReference>
<gene>
    <name evidence="2" type="ORF">LY79DRAFT_563371</name>
</gene>
<sequence>MMAEITRLFDDDEAKRAKSQMGYWGCLTSEQPAVSQASTRPPTPLKLKKHIERKGGGSRRMIMTGSRSDSGER</sequence>
<comment type="caution">
    <text evidence="2">The sequence shown here is derived from an EMBL/GenBank/DDBJ whole genome shotgun (WGS) entry which is preliminary data.</text>
</comment>
<reference evidence="2" key="1">
    <citation type="submission" date="2021-06" db="EMBL/GenBank/DDBJ databases">
        <title>Comparative genomics, transcriptomics and evolutionary studies reveal genomic signatures of adaptation to plant cell wall in hemibiotrophic fungi.</title>
        <authorList>
            <consortium name="DOE Joint Genome Institute"/>
            <person name="Baroncelli R."/>
            <person name="Diaz J.F."/>
            <person name="Benocci T."/>
            <person name="Peng M."/>
            <person name="Battaglia E."/>
            <person name="Haridas S."/>
            <person name="Andreopoulos W."/>
            <person name="Labutti K."/>
            <person name="Pangilinan J."/>
            <person name="Floch G.L."/>
            <person name="Makela M.R."/>
            <person name="Henrissat B."/>
            <person name="Grigoriev I.V."/>
            <person name="Crouch J.A."/>
            <person name="De Vries R.P."/>
            <person name="Sukno S.A."/>
            <person name="Thon M.R."/>
        </authorList>
    </citation>
    <scope>NUCLEOTIDE SEQUENCE</scope>
    <source>
        <strain evidence="2">CBS 125086</strain>
    </source>
</reference>
<dbReference type="EMBL" id="JAHLJV010000062">
    <property type="protein sequence ID" value="KAK1579763.1"/>
    <property type="molecule type" value="Genomic_DNA"/>
</dbReference>
<evidence type="ECO:0000256" key="1">
    <source>
        <dbReference type="SAM" id="MobiDB-lite"/>
    </source>
</evidence>
<evidence type="ECO:0000313" key="2">
    <source>
        <dbReference type="EMBL" id="KAK1579763.1"/>
    </source>
</evidence>
<evidence type="ECO:0000313" key="3">
    <source>
        <dbReference type="Proteomes" id="UP001230504"/>
    </source>
</evidence>
<proteinExistence type="predicted"/>
<dbReference type="GeneID" id="85442788"/>
<name>A0AAD8PTI5_9PEZI</name>
<dbReference type="Proteomes" id="UP001230504">
    <property type="component" value="Unassembled WGS sequence"/>
</dbReference>
<organism evidence="2 3">
    <name type="scientific">Colletotrichum navitas</name>
    <dbReference type="NCBI Taxonomy" id="681940"/>
    <lineage>
        <taxon>Eukaryota</taxon>
        <taxon>Fungi</taxon>
        <taxon>Dikarya</taxon>
        <taxon>Ascomycota</taxon>
        <taxon>Pezizomycotina</taxon>
        <taxon>Sordariomycetes</taxon>
        <taxon>Hypocreomycetidae</taxon>
        <taxon>Glomerellales</taxon>
        <taxon>Glomerellaceae</taxon>
        <taxon>Colletotrichum</taxon>
        <taxon>Colletotrichum graminicola species complex</taxon>
    </lineage>
</organism>
<accession>A0AAD8PTI5</accession>
<keyword evidence="3" id="KW-1185">Reference proteome</keyword>